<dbReference type="CDD" id="cd07043">
    <property type="entry name" value="STAS_anti-anti-sigma_factors"/>
    <property type="match status" value="1"/>
</dbReference>
<reference evidence="4 5" key="1">
    <citation type="journal article" date="2012" name="BMC Genomics">
        <title>Complete genome sequence of Saccharothrix espanaensis DSM 44229T and comparison to the other completely sequenced Pseudonocardiaceae.</title>
        <authorList>
            <person name="Strobel T."/>
            <person name="Al-Dilaimi A."/>
            <person name="Blom J."/>
            <person name="Gessner A."/>
            <person name="Kalinowski J."/>
            <person name="Luzhetska M."/>
            <person name="Puhler A."/>
            <person name="Szczepanowski R."/>
            <person name="Bechthold A."/>
            <person name="Ruckert C."/>
        </authorList>
    </citation>
    <scope>NUCLEOTIDE SEQUENCE [LARGE SCALE GENOMIC DNA]</scope>
    <source>
        <strain evidence="5">ATCC 51144 / DSM 44229 / JCM 9112 / NBRC 15066 / NRRL 15764</strain>
    </source>
</reference>
<keyword evidence="5" id="KW-1185">Reference proteome</keyword>
<dbReference type="STRING" id="1179773.BN6_43540"/>
<organism evidence="4 5">
    <name type="scientific">Saccharothrix espanaensis (strain ATCC 51144 / DSM 44229 / JCM 9112 / NBRC 15066 / NRRL 15764)</name>
    <dbReference type="NCBI Taxonomy" id="1179773"/>
    <lineage>
        <taxon>Bacteria</taxon>
        <taxon>Bacillati</taxon>
        <taxon>Actinomycetota</taxon>
        <taxon>Actinomycetes</taxon>
        <taxon>Pseudonocardiales</taxon>
        <taxon>Pseudonocardiaceae</taxon>
        <taxon>Saccharothrix</taxon>
    </lineage>
</organism>
<evidence type="ECO:0000313" key="5">
    <source>
        <dbReference type="Proteomes" id="UP000006281"/>
    </source>
</evidence>
<dbReference type="PATRIC" id="fig|1179773.3.peg.4358"/>
<comment type="similarity">
    <text evidence="1 2">Belongs to the anti-sigma-factor antagonist family.</text>
</comment>
<evidence type="ECO:0000313" key="4">
    <source>
        <dbReference type="EMBL" id="CCH31636.1"/>
    </source>
</evidence>
<sequence>MNDPALSVEPDRSCAGLTVLRVGGELDLDTTPQLLEALDEVPLGADEGLVVELARLAYCDSTGITALITAHQRAQAAGGSFSLAGVTPDLMRVFHIVGLDQLFTFHPTVDEAVQSRQA</sequence>
<name>K0K018_SACES</name>
<dbReference type="RefSeq" id="WP_015101748.1">
    <property type="nucleotide sequence ID" value="NC_019673.1"/>
</dbReference>
<dbReference type="Pfam" id="PF01740">
    <property type="entry name" value="STAS"/>
    <property type="match status" value="1"/>
</dbReference>
<dbReference type="InterPro" id="IPR003658">
    <property type="entry name" value="Anti-sigma_ant"/>
</dbReference>
<dbReference type="KEGG" id="sesp:BN6_43540"/>
<evidence type="ECO:0000259" key="3">
    <source>
        <dbReference type="PROSITE" id="PS50801"/>
    </source>
</evidence>
<dbReference type="NCBIfam" id="TIGR00377">
    <property type="entry name" value="ant_ant_sig"/>
    <property type="match status" value="1"/>
</dbReference>
<dbReference type="PANTHER" id="PTHR33495">
    <property type="entry name" value="ANTI-SIGMA FACTOR ANTAGONIST TM_1081-RELATED-RELATED"/>
    <property type="match status" value="1"/>
</dbReference>
<evidence type="ECO:0000256" key="2">
    <source>
        <dbReference type="RuleBase" id="RU003749"/>
    </source>
</evidence>
<accession>K0K018</accession>
<proteinExistence type="inferred from homology"/>
<dbReference type="OrthoDB" id="3481860at2"/>
<dbReference type="AlphaFoldDB" id="K0K018"/>
<feature type="domain" description="STAS" evidence="3">
    <location>
        <begin position="16"/>
        <end position="116"/>
    </location>
</feature>
<dbReference type="eggNOG" id="COG1366">
    <property type="taxonomic scope" value="Bacteria"/>
</dbReference>
<dbReference type="SUPFAM" id="SSF52091">
    <property type="entry name" value="SpoIIaa-like"/>
    <property type="match status" value="1"/>
</dbReference>
<dbReference type="GO" id="GO:0043856">
    <property type="term" value="F:anti-sigma factor antagonist activity"/>
    <property type="evidence" value="ECO:0007669"/>
    <property type="project" value="InterPro"/>
</dbReference>
<protein>
    <recommendedName>
        <fullName evidence="2">Anti-sigma factor antagonist</fullName>
    </recommendedName>
</protein>
<dbReference type="PROSITE" id="PS50801">
    <property type="entry name" value="STAS"/>
    <property type="match status" value="1"/>
</dbReference>
<dbReference type="PANTHER" id="PTHR33495:SF2">
    <property type="entry name" value="ANTI-SIGMA FACTOR ANTAGONIST TM_1081-RELATED"/>
    <property type="match status" value="1"/>
</dbReference>
<gene>
    <name evidence="4" type="ordered locus">BN6_43540</name>
</gene>
<dbReference type="Proteomes" id="UP000006281">
    <property type="component" value="Chromosome"/>
</dbReference>
<dbReference type="BioCyc" id="SESP1179773:BN6_RS21075-MONOMER"/>
<dbReference type="HOGENOM" id="CLU_115403_3_3_11"/>
<dbReference type="InterPro" id="IPR036513">
    <property type="entry name" value="STAS_dom_sf"/>
</dbReference>
<dbReference type="InterPro" id="IPR002645">
    <property type="entry name" value="STAS_dom"/>
</dbReference>
<dbReference type="Gene3D" id="3.30.750.24">
    <property type="entry name" value="STAS domain"/>
    <property type="match status" value="1"/>
</dbReference>
<evidence type="ECO:0000256" key="1">
    <source>
        <dbReference type="ARBA" id="ARBA00009013"/>
    </source>
</evidence>
<dbReference type="EMBL" id="HE804045">
    <property type="protein sequence ID" value="CCH31636.1"/>
    <property type="molecule type" value="Genomic_DNA"/>
</dbReference>